<dbReference type="EMBL" id="BLXT01005922">
    <property type="protein sequence ID" value="GFO27516.1"/>
    <property type="molecule type" value="Genomic_DNA"/>
</dbReference>
<feature type="compositionally biased region" description="Basic and acidic residues" evidence="1">
    <location>
        <begin position="1"/>
        <end position="13"/>
    </location>
</feature>
<proteinExistence type="predicted"/>
<comment type="caution">
    <text evidence="2">The sequence shown here is derived from an EMBL/GenBank/DDBJ whole genome shotgun (WGS) entry which is preliminary data.</text>
</comment>
<evidence type="ECO:0000313" key="2">
    <source>
        <dbReference type="EMBL" id="GFO27516.1"/>
    </source>
</evidence>
<sequence>MLGEGEGKGEGRKITSSKPICFREDPRNKRRNEKWLFVTPNYRGNEQIGRQLRTSSALRDIPTQAPANRCQLEHVTCSELFRMPRVSER</sequence>
<feature type="region of interest" description="Disordered" evidence="1">
    <location>
        <begin position="1"/>
        <end position="26"/>
    </location>
</feature>
<keyword evidence="3" id="KW-1185">Reference proteome</keyword>
<evidence type="ECO:0000313" key="3">
    <source>
        <dbReference type="Proteomes" id="UP000735302"/>
    </source>
</evidence>
<reference evidence="2 3" key="1">
    <citation type="journal article" date="2021" name="Elife">
        <title>Chloroplast acquisition without the gene transfer in kleptoplastic sea slugs, Plakobranchus ocellatus.</title>
        <authorList>
            <person name="Maeda T."/>
            <person name="Takahashi S."/>
            <person name="Yoshida T."/>
            <person name="Shimamura S."/>
            <person name="Takaki Y."/>
            <person name="Nagai Y."/>
            <person name="Toyoda A."/>
            <person name="Suzuki Y."/>
            <person name="Arimoto A."/>
            <person name="Ishii H."/>
            <person name="Satoh N."/>
            <person name="Nishiyama T."/>
            <person name="Hasebe M."/>
            <person name="Maruyama T."/>
            <person name="Minagawa J."/>
            <person name="Obokata J."/>
            <person name="Shigenobu S."/>
        </authorList>
    </citation>
    <scope>NUCLEOTIDE SEQUENCE [LARGE SCALE GENOMIC DNA]</scope>
</reference>
<name>A0AAV4C439_9GAST</name>
<protein>
    <submittedName>
        <fullName evidence="2">Uncharacterized protein</fullName>
    </submittedName>
</protein>
<gene>
    <name evidence="2" type="ORF">PoB_005402100</name>
</gene>
<dbReference type="AlphaFoldDB" id="A0AAV4C439"/>
<accession>A0AAV4C439</accession>
<organism evidence="2 3">
    <name type="scientific">Plakobranchus ocellatus</name>
    <dbReference type="NCBI Taxonomy" id="259542"/>
    <lineage>
        <taxon>Eukaryota</taxon>
        <taxon>Metazoa</taxon>
        <taxon>Spiralia</taxon>
        <taxon>Lophotrochozoa</taxon>
        <taxon>Mollusca</taxon>
        <taxon>Gastropoda</taxon>
        <taxon>Heterobranchia</taxon>
        <taxon>Euthyneura</taxon>
        <taxon>Panpulmonata</taxon>
        <taxon>Sacoglossa</taxon>
        <taxon>Placobranchoidea</taxon>
        <taxon>Plakobranchidae</taxon>
        <taxon>Plakobranchus</taxon>
    </lineage>
</organism>
<evidence type="ECO:0000256" key="1">
    <source>
        <dbReference type="SAM" id="MobiDB-lite"/>
    </source>
</evidence>
<dbReference type="Proteomes" id="UP000735302">
    <property type="component" value="Unassembled WGS sequence"/>
</dbReference>